<protein>
    <submittedName>
        <fullName evidence="2">Uncharacterized protein</fullName>
    </submittedName>
</protein>
<evidence type="ECO:0000256" key="1">
    <source>
        <dbReference type="SAM" id="MobiDB-lite"/>
    </source>
</evidence>
<evidence type="ECO:0000313" key="2">
    <source>
        <dbReference type="EMBL" id="KXW57412.1"/>
    </source>
</evidence>
<feature type="region of interest" description="Disordered" evidence="1">
    <location>
        <begin position="1"/>
        <end position="24"/>
    </location>
</feature>
<proteinExistence type="predicted"/>
<organism evidence="2 3">
    <name type="scientific">Ferrovum myxofaciens</name>
    <dbReference type="NCBI Taxonomy" id="416213"/>
    <lineage>
        <taxon>Bacteria</taxon>
        <taxon>Pseudomonadati</taxon>
        <taxon>Pseudomonadota</taxon>
        <taxon>Betaproteobacteria</taxon>
        <taxon>Ferrovales</taxon>
        <taxon>Ferrovaceae</taxon>
        <taxon>Ferrovum</taxon>
    </lineage>
</organism>
<gene>
    <name evidence="2" type="ORF">FEMY_20530</name>
</gene>
<dbReference type="Proteomes" id="UP000075653">
    <property type="component" value="Unassembled WGS sequence"/>
</dbReference>
<sequence length="91" mass="10215">MDSVTVTKKKPGRPTKSTDGVAMPPRLRQRLYRQRKRLATTEAIGNEKTASTGVLIGLLESLAKNDAQYSNAGIKRILIELCNRYELIRDQ</sequence>
<dbReference type="AlphaFoldDB" id="A0A149VW15"/>
<dbReference type="STRING" id="1789004.FEMY_20530"/>
<comment type="caution">
    <text evidence="2">The sequence shown here is derived from an EMBL/GenBank/DDBJ whole genome shotgun (WGS) entry which is preliminary data.</text>
</comment>
<dbReference type="EMBL" id="LRRD01000062">
    <property type="protein sequence ID" value="KXW57412.1"/>
    <property type="molecule type" value="Genomic_DNA"/>
</dbReference>
<dbReference type="PATRIC" id="fig|1789004.3.peg.2124"/>
<accession>A0A149VW15</accession>
<reference evidence="2 3" key="1">
    <citation type="submission" date="2016-01" db="EMBL/GenBank/DDBJ databases">
        <title>Genome sequence of the acidophilic iron oxidising Ferrovum strain Z-31.</title>
        <authorList>
            <person name="Poehlein A."/>
            <person name="Ullrich S.R."/>
            <person name="Schloemann M."/>
            <person name="Muehling M."/>
            <person name="Daniel R."/>
        </authorList>
    </citation>
    <scope>NUCLEOTIDE SEQUENCE [LARGE SCALE GENOMIC DNA]</scope>
    <source>
        <strain evidence="2 3">Z-31</strain>
    </source>
</reference>
<name>A0A149VW15_9PROT</name>
<dbReference type="GeneID" id="301709164"/>
<keyword evidence="3" id="KW-1185">Reference proteome</keyword>
<dbReference type="RefSeq" id="WP_062188439.1">
    <property type="nucleotide sequence ID" value="NZ_CP053676.1"/>
</dbReference>
<evidence type="ECO:0000313" key="3">
    <source>
        <dbReference type="Proteomes" id="UP000075653"/>
    </source>
</evidence>